<gene>
    <name evidence="3" type="ORF">PSYICH_LOCUS13311</name>
</gene>
<reference evidence="3" key="1">
    <citation type="submission" date="2022-01" db="EMBL/GenBank/DDBJ databases">
        <authorList>
            <person name="King R."/>
        </authorList>
    </citation>
    <scope>NUCLEOTIDE SEQUENCE</scope>
</reference>
<evidence type="ECO:0000313" key="4">
    <source>
        <dbReference type="Proteomes" id="UP001153636"/>
    </source>
</evidence>
<name>A0A9P0D260_9CUCU</name>
<keyword evidence="2" id="KW-0812">Transmembrane</keyword>
<sequence length="199" mass="23353">MYFLKIPVYSAIRMILLALPLFFASFCFAVIMLIIYHNEFKRLRENFLTAKCPRITELPLVTQSGQIVNTIEELDMHIELLKGEMEEKEKELEVSKSKIASTEENLKRLTDTTNEVKKFYFKLKTEISKNENECKELHSQIEDCLDRQARLRDEVNQNVKFYTNMLGNMDNDSVTDVAKDYEVIVPTSLKKKPSYHTRQ</sequence>
<organism evidence="3 4">
    <name type="scientific">Psylliodes chrysocephalus</name>
    <dbReference type="NCBI Taxonomy" id="3402493"/>
    <lineage>
        <taxon>Eukaryota</taxon>
        <taxon>Metazoa</taxon>
        <taxon>Ecdysozoa</taxon>
        <taxon>Arthropoda</taxon>
        <taxon>Hexapoda</taxon>
        <taxon>Insecta</taxon>
        <taxon>Pterygota</taxon>
        <taxon>Neoptera</taxon>
        <taxon>Endopterygota</taxon>
        <taxon>Coleoptera</taxon>
        <taxon>Polyphaga</taxon>
        <taxon>Cucujiformia</taxon>
        <taxon>Chrysomeloidea</taxon>
        <taxon>Chrysomelidae</taxon>
        <taxon>Galerucinae</taxon>
        <taxon>Alticini</taxon>
        <taxon>Psylliodes</taxon>
    </lineage>
</organism>
<feature type="coiled-coil region" evidence="1">
    <location>
        <begin position="71"/>
        <end position="154"/>
    </location>
</feature>
<evidence type="ECO:0000256" key="1">
    <source>
        <dbReference type="SAM" id="Coils"/>
    </source>
</evidence>
<evidence type="ECO:0000256" key="2">
    <source>
        <dbReference type="SAM" id="Phobius"/>
    </source>
</evidence>
<accession>A0A9P0D260</accession>
<keyword evidence="2" id="KW-1133">Transmembrane helix</keyword>
<dbReference type="Proteomes" id="UP001153636">
    <property type="component" value="Chromosome 7"/>
</dbReference>
<keyword evidence="4" id="KW-1185">Reference proteome</keyword>
<dbReference type="EMBL" id="OV651819">
    <property type="protein sequence ID" value="CAH1112847.1"/>
    <property type="molecule type" value="Genomic_DNA"/>
</dbReference>
<feature type="transmembrane region" description="Helical" evidence="2">
    <location>
        <begin position="12"/>
        <end position="36"/>
    </location>
</feature>
<proteinExistence type="predicted"/>
<protein>
    <submittedName>
        <fullName evidence="3">Uncharacterized protein</fullName>
    </submittedName>
</protein>
<keyword evidence="1" id="KW-0175">Coiled coil</keyword>
<evidence type="ECO:0000313" key="3">
    <source>
        <dbReference type="EMBL" id="CAH1112847.1"/>
    </source>
</evidence>
<keyword evidence="2" id="KW-0472">Membrane</keyword>
<dbReference type="Gene3D" id="1.10.287.1490">
    <property type="match status" value="1"/>
</dbReference>
<dbReference type="AlphaFoldDB" id="A0A9P0D260"/>
<dbReference type="OrthoDB" id="6754035at2759"/>